<gene>
    <name evidence="1" type="ORF">ACFPOF_26275</name>
</gene>
<dbReference type="EMBL" id="JBHSMI010000052">
    <property type="protein sequence ID" value="MFC5406263.1"/>
    <property type="molecule type" value="Genomic_DNA"/>
</dbReference>
<keyword evidence="2" id="KW-1185">Reference proteome</keyword>
<evidence type="ECO:0000313" key="1">
    <source>
        <dbReference type="EMBL" id="MFC5406263.1"/>
    </source>
</evidence>
<accession>A0ABW0I137</accession>
<protein>
    <recommendedName>
        <fullName evidence="3">Fibronectin type-III domain-containing protein</fullName>
    </recommendedName>
</protein>
<dbReference type="SUPFAM" id="SSF49265">
    <property type="entry name" value="Fibronectin type III"/>
    <property type="match status" value="1"/>
</dbReference>
<dbReference type="Proteomes" id="UP001596113">
    <property type="component" value="Unassembled WGS sequence"/>
</dbReference>
<dbReference type="RefSeq" id="WP_378138302.1">
    <property type="nucleotide sequence ID" value="NZ_JBHSMI010000052.1"/>
</dbReference>
<organism evidence="1 2">
    <name type="scientific">Cohnella soli</name>
    <dbReference type="NCBI Taxonomy" id="425005"/>
    <lineage>
        <taxon>Bacteria</taxon>
        <taxon>Bacillati</taxon>
        <taxon>Bacillota</taxon>
        <taxon>Bacilli</taxon>
        <taxon>Bacillales</taxon>
        <taxon>Paenibacillaceae</taxon>
        <taxon>Cohnella</taxon>
    </lineage>
</organism>
<comment type="caution">
    <text evidence="1">The sequence shown here is derived from an EMBL/GenBank/DDBJ whole genome shotgun (WGS) entry which is preliminary data.</text>
</comment>
<sequence length="1227" mass="135166">MIVMMFARSKFRHNHLARAIAIVCLAVLASFSCAFLFVLKAHAVPVANGSLAGADDLHRVLPSHSQVGSERQDRYVGIFYLTWSGEHDGADKGPFDVKSILDTYQATHGLGTIPDFTDNAWGVGHATAQEWYYWGRPLFDYYFSQDSWVIRKHVQMLTDAGVDFLMLDATNGFTYKPVYDKLMAILEEYRLKGFNVPKIVFYTTANTVNVMRELYNDVYVDDGPTDTNYYPELWFKWEGKPLIIGDVNNLTVPGSEDPAEPLSQEILDFFTFRVNQWPTEAQKQDGFPWMEFTRPQRIFKDSQGQNEVISVSVAQHQNTLKMSDKPFYNYGVNDDYNWGRSYHDGVHEEYDGATKWGYNVAEQWDYAIANDPKIIFITAWNEWVAFLFNYDAADSIPTPAGFAPNSVFMVDSATQEYSRDIEPMKGGHGDNYYMQMIDKIREYKGTKPLEASSAKKTIAINTDFSQWSSVNPKFQDYTGDTPSRNHAAWGTTTYTNATGRNDFDTMKVARDNSNVYFYAKTVDPITPYTDSKWMRLFIDTDGDLTNGWKGYDYVVNRSGATSTTMTIEHSTGGWNWVSDGTVSYKVVGNEIHLAVPRSILGLNNTSAPFTLQFKWSDNMQTDGDIMDFYSNGDVAPSGRLNFAYSENPLVIDQNNSTGTFSTANSSDIRYQYRQLQQFAVSGNKLERIDLWLYKKGAPPGDLKVDVVALDSSGNPAPGAPLYSKTIAPSLVSTVLNPITINPNITVAKGGTYGVVLSSPGSPDAFLNNAYGYGYIDSHLYAGGVEKVSLNNGSTWTTVNNRSLKFATYASNFTGTPAGLSAGISSGKVDLNWTASDNAQTYTVKRSTTPGGPYSTIASNLSSPHYADSFLINGTTYYYIVTAQNSSLGDSLPSAELPATPVLNIDQDNSLGTFSTASSTDIRDKYWHLQTFTASSTSLTDVELWLYKNGSPAGLLNFAVYAINGSNVPTGAALYQTPLSPASIPGTLGKVTLHPNLTGLTPGGKYGFVLSSPSTPDAGLINAYGYAYNDNAIYSNGIERLYDSSTGVYTTVPNRSLKFKTYSNAIVTTVDQNNSTVTFSTTNSSDIRDIYKQLQTFKVSSTTLPRLDVWLYKNGAPAGNLVLEVVTLNGSNEPNTTLFSQKIDSGLISSTLSPVEIHPNLTGLTQGGTYGIVLSSPNTANAGLSNAYGYGYNDSNIYTKGIERVYLGPSSGGWTTVNNRSLKFKTYR</sequence>
<reference evidence="2" key="1">
    <citation type="journal article" date="2019" name="Int. J. Syst. Evol. Microbiol.">
        <title>The Global Catalogue of Microorganisms (GCM) 10K type strain sequencing project: providing services to taxonomists for standard genome sequencing and annotation.</title>
        <authorList>
            <consortium name="The Broad Institute Genomics Platform"/>
            <consortium name="The Broad Institute Genome Sequencing Center for Infectious Disease"/>
            <person name="Wu L."/>
            <person name="Ma J."/>
        </authorList>
    </citation>
    <scope>NUCLEOTIDE SEQUENCE [LARGE SCALE GENOMIC DNA]</scope>
    <source>
        <strain evidence="2">CGMCC 1.18575</strain>
    </source>
</reference>
<evidence type="ECO:0008006" key="3">
    <source>
        <dbReference type="Google" id="ProtNLM"/>
    </source>
</evidence>
<name>A0ABW0I137_9BACL</name>
<dbReference type="InterPro" id="IPR036116">
    <property type="entry name" value="FN3_sf"/>
</dbReference>
<dbReference type="InterPro" id="IPR013783">
    <property type="entry name" value="Ig-like_fold"/>
</dbReference>
<proteinExistence type="predicted"/>
<dbReference type="Gene3D" id="3.20.20.80">
    <property type="entry name" value="Glycosidases"/>
    <property type="match status" value="1"/>
</dbReference>
<evidence type="ECO:0000313" key="2">
    <source>
        <dbReference type="Proteomes" id="UP001596113"/>
    </source>
</evidence>
<dbReference type="Gene3D" id="2.60.40.10">
    <property type="entry name" value="Immunoglobulins"/>
    <property type="match status" value="1"/>
</dbReference>